<dbReference type="Proteomes" id="UP000237000">
    <property type="component" value="Unassembled WGS sequence"/>
</dbReference>
<keyword evidence="1" id="KW-0472">Membrane</keyword>
<dbReference type="AlphaFoldDB" id="A0A2P5F308"/>
<proteinExistence type="predicted"/>
<gene>
    <name evidence="2" type="ORF">TorRG33x02_119710</name>
</gene>
<organism evidence="2 3">
    <name type="scientific">Trema orientale</name>
    <name type="common">Charcoal tree</name>
    <name type="synonym">Celtis orientalis</name>
    <dbReference type="NCBI Taxonomy" id="63057"/>
    <lineage>
        <taxon>Eukaryota</taxon>
        <taxon>Viridiplantae</taxon>
        <taxon>Streptophyta</taxon>
        <taxon>Embryophyta</taxon>
        <taxon>Tracheophyta</taxon>
        <taxon>Spermatophyta</taxon>
        <taxon>Magnoliopsida</taxon>
        <taxon>eudicotyledons</taxon>
        <taxon>Gunneridae</taxon>
        <taxon>Pentapetalae</taxon>
        <taxon>rosids</taxon>
        <taxon>fabids</taxon>
        <taxon>Rosales</taxon>
        <taxon>Cannabaceae</taxon>
        <taxon>Trema</taxon>
    </lineage>
</organism>
<evidence type="ECO:0000313" key="2">
    <source>
        <dbReference type="EMBL" id="PON92152.1"/>
    </source>
</evidence>
<dbReference type="EMBL" id="JXTC01000068">
    <property type="protein sequence ID" value="PON92152.1"/>
    <property type="molecule type" value="Genomic_DNA"/>
</dbReference>
<keyword evidence="1" id="KW-1133">Transmembrane helix</keyword>
<evidence type="ECO:0008006" key="4">
    <source>
        <dbReference type="Google" id="ProtNLM"/>
    </source>
</evidence>
<comment type="caution">
    <text evidence="2">The sequence shown here is derived from an EMBL/GenBank/DDBJ whole genome shotgun (WGS) entry which is preliminary data.</text>
</comment>
<dbReference type="InParanoid" id="A0A2P5F308"/>
<reference evidence="3" key="1">
    <citation type="submission" date="2016-06" db="EMBL/GenBank/DDBJ databases">
        <title>Parallel loss of symbiosis genes in relatives of nitrogen-fixing non-legume Parasponia.</title>
        <authorList>
            <person name="Van Velzen R."/>
            <person name="Holmer R."/>
            <person name="Bu F."/>
            <person name="Rutten L."/>
            <person name="Van Zeijl A."/>
            <person name="Liu W."/>
            <person name="Santuari L."/>
            <person name="Cao Q."/>
            <person name="Sharma T."/>
            <person name="Shen D."/>
            <person name="Roswanjaya Y."/>
            <person name="Wardhani T."/>
            <person name="Kalhor M.S."/>
            <person name="Jansen J."/>
            <person name="Van den Hoogen J."/>
            <person name="Gungor B."/>
            <person name="Hartog M."/>
            <person name="Hontelez J."/>
            <person name="Verver J."/>
            <person name="Yang W.-C."/>
            <person name="Schijlen E."/>
            <person name="Repin R."/>
            <person name="Schilthuizen M."/>
            <person name="Schranz E."/>
            <person name="Heidstra R."/>
            <person name="Miyata K."/>
            <person name="Fedorova E."/>
            <person name="Kohlen W."/>
            <person name="Bisseling T."/>
            <person name="Smit S."/>
            <person name="Geurts R."/>
        </authorList>
    </citation>
    <scope>NUCLEOTIDE SEQUENCE [LARGE SCALE GENOMIC DNA]</scope>
    <source>
        <strain evidence="3">cv. RG33-2</strain>
    </source>
</reference>
<feature type="transmembrane region" description="Helical" evidence="1">
    <location>
        <begin position="99"/>
        <end position="122"/>
    </location>
</feature>
<keyword evidence="3" id="KW-1185">Reference proteome</keyword>
<sequence>MLLSHTRIIGLKDSSKISLNNSIAFSHVLTPSSRLILQTNNLFFYLYVGLLWKNFEFRSPPFNQSALDRWRQNSSSRNKSLSLSFSNFRIFAKFTALRLPLFTNASFFIVFLNCVGTCPYFYLLQVASSA</sequence>
<evidence type="ECO:0000313" key="3">
    <source>
        <dbReference type="Proteomes" id="UP000237000"/>
    </source>
</evidence>
<protein>
    <recommendedName>
        <fullName evidence="4">Transmembrane protein</fullName>
    </recommendedName>
</protein>
<evidence type="ECO:0000256" key="1">
    <source>
        <dbReference type="SAM" id="Phobius"/>
    </source>
</evidence>
<keyword evidence="1" id="KW-0812">Transmembrane</keyword>
<name>A0A2P5F308_TREOI</name>
<accession>A0A2P5F308</accession>